<protein>
    <recommendedName>
        <fullName evidence="3">50S ribosomal protein L7/L12</fullName>
    </recommendedName>
</protein>
<sequence length="84" mass="8546">MISRTTLITATFLSPPAVNSISNESLAAASSPPAAPAAATGAAAVTPNSSSIAFTRSLSSRIEASLISAIMFSMFNAIVKFLQK</sequence>
<dbReference type="AlphaFoldDB" id="Q8DUH0"/>
<dbReference type="AntiFam" id="ANF00182">
    <property type="entry name" value="Shadow ORF (opposite rplL)"/>
</dbReference>
<reference evidence="1 2" key="1">
    <citation type="journal article" date="2002" name="Proc. Natl. Acad. Sci. U.S.A.">
        <title>Genome sequence of Streptococcus mutans UA159, a cariogenic dental pathogen.</title>
        <authorList>
            <person name="Ajdic D."/>
            <person name="McShan W.M."/>
            <person name="McLaughlin R.E."/>
            <person name="Savic G."/>
            <person name="Chang J."/>
            <person name="Carson M.B."/>
            <person name="Primeaux C."/>
            <person name="Tian R."/>
            <person name="Kenton S."/>
            <person name="Jia H."/>
            <person name="Lin S."/>
            <person name="Qian Y."/>
            <person name="Li S."/>
            <person name="Zhu H."/>
            <person name="Najar F."/>
            <person name="Lai H."/>
            <person name="White J."/>
            <person name="Roe B.A."/>
            <person name="Ferretti J.J."/>
        </authorList>
    </citation>
    <scope>NUCLEOTIDE SEQUENCE [LARGE SCALE GENOMIC DNA]</scope>
    <source>
        <strain evidence="2">ATCC 700610 / UA159</strain>
    </source>
</reference>
<gene>
    <name evidence="1" type="ordered locus">SMU_959c</name>
</gene>
<accession>Q8DUH0</accession>
<dbReference type="Proteomes" id="UP000002512">
    <property type="component" value="Chromosome"/>
</dbReference>
<dbReference type="KEGG" id="smu:SMU_959c"/>
<keyword evidence="2" id="KW-1185">Reference proteome</keyword>
<evidence type="ECO:0008006" key="3">
    <source>
        <dbReference type="Google" id="ProtNLM"/>
    </source>
</evidence>
<organism evidence="1 2">
    <name type="scientific">Streptococcus mutans serotype c (strain ATCC 700610 / UA159)</name>
    <dbReference type="NCBI Taxonomy" id="210007"/>
    <lineage>
        <taxon>Bacteria</taxon>
        <taxon>Bacillati</taxon>
        <taxon>Bacillota</taxon>
        <taxon>Bacilli</taxon>
        <taxon>Lactobacillales</taxon>
        <taxon>Streptococcaceae</taxon>
        <taxon>Streptococcus</taxon>
    </lineage>
</organism>
<evidence type="ECO:0000313" key="1">
    <source>
        <dbReference type="EMBL" id="AAN58663.1"/>
    </source>
</evidence>
<name>Q8DUH0_STRMU</name>
<evidence type="ECO:0000313" key="2">
    <source>
        <dbReference type="Proteomes" id="UP000002512"/>
    </source>
</evidence>
<dbReference type="EMBL" id="AE014133">
    <property type="protein sequence ID" value="AAN58663.1"/>
    <property type="molecule type" value="Genomic_DNA"/>
</dbReference>
<proteinExistence type="predicted"/>
<dbReference type="HOGENOM" id="CLU_2526145_0_0_9"/>